<reference evidence="3 4" key="1">
    <citation type="journal article" date="2009" name="PLoS ONE">
        <title>The complete genome of Teredinibacter turnerae T7901: an intracellular endosymbiont of marine wood-boring bivalves (shipworms).</title>
        <authorList>
            <person name="Yang J.C."/>
            <person name="Madupu R."/>
            <person name="Durkin A.S."/>
            <person name="Ekborg N.A."/>
            <person name="Pedamallu C.S."/>
            <person name="Hostetler J.B."/>
            <person name="Radune D."/>
            <person name="Toms B.S."/>
            <person name="Henrissat B."/>
            <person name="Coutinho P.M."/>
            <person name="Schwarz S."/>
            <person name="Field L."/>
            <person name="Trindade-Silva A.E."/>
            <person name="Soares C.A.G."/>
            <person name="Elshahawi S."/>
            <person name="Hanora A."/>
            <person name="Schmidt E.W."/>
            <person name="Haygood M.G."/>
            <person name="Posfai J."/>
            <person name="Benner J."/>
            <person name="Madinger C."/>
            <person name="Nove J."/>
            <person name="Anton B."/>
            <person name="Chaudhary K."/>
            <person name="Foster J."/>
            <person name="Holman A."/>
            <person name="Kumar S."/>
            <person name="Lessard P.A."/>
            <person name="Luyten Y.A."/>
            <person name="Slatko B."/>
            <person name="Wood N."/>
            <person name="Wu B."/>
            <person name="Teplitski M."/>
            <person name="Mougous J.D."/>
            <person name="Ward N."/>
            <person name="Eisen J.A."/>
            <person name="Badger J.H."/>
            <person name="Distel D.L."/>
        </authorList>
    </citation>
    <scope>NUCLEOTIDE SEQUENCE [LARGE SCALE GENOMIC DNA]</scope>
    <source>
        <strain evidence="4">ATCC 39867 / T7901</strain>
    </source>
</reference>
<name>C5BMX2_TERTT</name>
<evidence type="ECO:0000313" key="3">
    <source>
        <dbReference type="EMBL" id="ACR12042.1"/>
    </source>
</evidence>
<feature type="domain" description="DUF155" evidence="2">
    <location>
        <begin position="53"/>
        <end position="221"/>
    </location>
</feature>
<gene>
    <name evidence="3" type="ordered locus">TERTU_0461</name>
</gene>
<dbReference type="AlphaFoldDB" id="C5BMX2"/>
<dbReference type="Proteomes" id="UP000009080">
    <property type="component" value="Chromosome"/>
</dbReference>
<dbReference type="Pfam" id="PF02582">
    <property type="entry name" value="DUF155"/>
    <property type="match status" value="1"/>
</dbReference>
<protein>
    <recommendedName>
        <fullName evidence="2">DUF155 domain-containing protein</fullName>
    </recommendedName>
</protein>
<dbReference type="PANTHER" id="PTHR16255:SF1">
    <property type="entry name" value="REQUIRED FOR MEIOTIC NUCLEAR DIVISION PROTEIN 1 HOMOLOG"/>
    <property type="match status" value="1"/>
</dbReference>
<dbReference type="KEGG" id="ttu:TERTU_0461"/>
<dbReference type="HOGENOM" id="CLU_011220_4_0_6"/>
<accession>C5BMX2</accession>
<evidence type="ECO:0000313" key="4">
    <source>
        <dbReference type="Proteomes" id="UP000009080"/>
    </source>
</evidence>
<dbReference type="STRING" id="377629.TERTU_0461"/>
<dbReference type="OrthoDB" id="529323at2"/>
<keyword evidence="1" id="KW-1133">Transmembrane helix</keyword>
<dbReference type="RefSeq" id="WP_015818154.1">
    <property type="nucleotide sequence ID" value="NC_012997.1"/>
</dbReference>
<evidence type="ECO:0000259" key="2">
    <source>
        <dbReference type="Pfam" id="PF02582"/>
    </source>
</evidence>
<evidence type="ECO:0000256" key="1">
    <source>
        <dbReference type="SAM" id="Phobius"/>
    </source>
</evidence>
<feature type="transmembrane region" description="Helical" evidence="1">
    <location>
        <begin position="244"/>
        <end position="262"/>
    </location>
</feature>
<organism evidence="3 4">
    <name type="scientific">Teredinibacter turnerae (strain ATCC 39867 / T7901)</name>
    <dbReference type="NCBI Taxonomy" id="377629"/>
    <lineage>
        <taxon>Bacteria</taxon>
        <taxon>Pseudomonadati</taxon>
        <taxon>Pseudomonadota</taxon>
        <taxon>Gammaproteobacteria</taxon>
        <taxon>Cellvibrionales</taxon>
        <taxon>Cellvibrionaceae</taxon>
        <taxon>Teredinibacter</taxon>
    </lineage>
</organism>
<dbReference type="eggNOG" id="COG1723">
    <property type="taxonomic scope" value="Bacteria"/>
</dbReference>
<dbReference type="InterPro" id="IPR051624">
    <property type="entry name" value="RMD1/Sad1-interacting"/>
</dbReference>
<keyword evidence="1" id="KW-0812">Transmembrane</keyword>
<keyword evidence="4" id="KW-1185">Reference proteome</keyword>
<dbReference type="EMBL" id="CP001614">
    <property type="protein sequence ID" value="ACR12042.1"/>
    <property type="molecule type" value="Genomic_DNA"/>
</dbReference>
<sequence length="263" mass="29882">MSTQSSSAIKRITIALLGRSIDTERREEVLIEKLGAVRYRDAYAIRTVAGEAWLFDYGVLVGWDLPEDLRQQLVNDLEDIIEDPSANSLTEHYSYTVDSGQPFSVQHDMLSIPDQEQLTRLGLSHAFAQSAKLGFFEDAAQQVIQRNAHISKQLAATGKVPLSRRELAKLRGVLFDTSSDITLHFNLLDTPEFFWDYPELEAGYLRLAKYLDLAPRIEIMNKKLGTIHELLDMLAAEQHHKHSAFLEWIIIVLIAVDIVVYFL</sequence>
<proteinExistence type="predicted"/>
<dbReference type="InterPro" id="IPR003734">
    <property type="entry name" value="DUF155"/>
</dbReference>
<dbReference type="PANTHER" id="PTHR16255">
    <property type="entry name" value="REQUIRED FOR MEIOTIC NUCLEAR DIVISION PROTEIN 1 HOMOLOG"/>
    <property type="match status" value="1"/>
</dbReference>
<keyword evidence="1" id="KW-0472">Membrane</keyword>